<dbReference type="Proteomes" id="UP000248329">
    <property type="component" value="Unassembled WGS sequence"/>
</dbReference>
<comment type="caution">
    <text evidence="1">The sequence shown here is derived from an EMBL/GenBank/DDBJ whole genome shotgun (WGS) entry which is preliminary data.</text>
</comment>
<evidence type="ECO:0000313" key="1">
    <source>
        <dbReference type="EMBL" id="PXF61260.1"/>
    </source>
</evidence>
<gene>
    <name evidence="1" type="ORF">C4B59_04730</name>
</gene>
<reference evidence="1" key="1">
    <citation type="submission" date="2018-01" db="EMBL/GenBank/DDBJ databases">
        <authorList>
            <person name="Krukenberg V."/>
        </authorList>
    </citation>
    <scope>NUCLEOTIDE SEQUENCE</scope>
    <source>
        <strain evidence="1">E20ANME2</strain>
    </source>
</reference>
<accession>A0AC61L4T2</accession>
<organism evidence="1 2">
    <name type="scientific">Candidatus Methanogaster sp</name>
    <dbReference type="NCBI Taxonomy" id="3386292"/>
    <lineage>
        <taxon>Archaea</taxon>
        <taxon>Methanobacteriati</taxon>
        <taxon>Methanobacteriota</taxon>
        <taxon>Stenosarchaea group</taxon>
        <taxon>Methanomicrobia</taxon>
        <taxon>Methanosarcinales</taxon>
        <taxon>ANME-2 cluster</taxon>
        <taxon>Candidatus Methanogasteraceae</taxon>
        <taxon>Candidatus Methanogaster</taxon>
    </lineage>
</organism>
<dbReference type="EMBL" id="PQXF01000006">
    <property type="protein sequence ID" value="PXF61260.1"/>
    <property type="molecule type" value="Genomic_DNA"/>
</dbReference>
<sequence>MQYDSAIKCISPELSADIATLVLGSKPDLKQISESLPSGERIVDFLAEMTGDEESILHIEFQTRYDPDMPVRMLAYHARIVELYGLPVYPVVVYLTQTDRPIETTYSSHVGGKHIFTFNYDVVKVWELKSKMVFEEELALALRAHTADAGRGSCRVQGKVDLGGRA</sequence>
<name>A0AC61L4T2_9EURY</name>
<evidence type="ECO:0000313" key="2">
    <source>
        <dbReference type="Proteomes" id="UP000248329"/>
    </source>
</evidence>
<protein>
    <submittedName>
        <fullName evidence="1">Uncharacterized protein</fullName>
    </submittedName>
</protein>
<proteinExistence type="predicted"/>